<feature type="compositionally biased region" description="Basic and acidic residues" evidence="1">
    <location>
        <begin position="70"/>
        <end position="85"/>
    </location>
</feature>
<organism evidence="2 3">
    <name type="scientific">Mytilus galloprovincialis</name>
    <name type="common">Mediterranean mussel</name>
    <dbReference type="NCBI Taxonomy" id="29158"/>
    <lineage>
        <taxon>Eukaryota</taxon>
        <taxon>Metazoa</taxon>
        <taxon>Spiralia</taxon>
        <taxon>Lophotrochozoa</taxon>
        <taxon>Mollusca</taxon>
        <taxon>Bivalvia</taxon>
        <taxon>Autobranchia</taxon>
        <taxon>Pteriomorphia</taxon>
        <taxon>Mytilida</taxon>
        <taxon>Mytiloidea</taxon>
        <taxon>Mytilidae</taxon>
        <taxon>Mytilinae</taxon>
        <taxon>Mytilus</taxon>
    </lineage>
</organism>
<dbReference type="OrthoDB" id="10530357at2759"/>
<dbReference type="Proteomes" id="UP000596742">
    <property type="component" value="Unassembled WGS sequence"/>
</dbReference>
<protein>
    <submittedName>
        <fullName evidence="2">Uncharacterized protein</fullName>
    </submittedName>
</protein>
<comment type="caution">
    <text evidence="2">The sequence shown here is derived from an EMBL/GenBank/DDBJ whole genome shotgun (WGS) entry which is preliminary data.</text>
</comment>
<dbReference type="AlphaFoldDB" id="A0A8B6C1U7"/>
<sequence>MDIDVGAVNDIGTENMTVNGIEKADGLKTTKISDGMETTETSDSLETTEKADWNEGGEVEDDVNSGSEVDNGHVDIDLDKSEKNKTTYAKPKPGHLKAGKLTAAQILNK</sequence>
<name>A0A8B6C1U7_MYTGA</name>
<dbReference type="EMBL" id="UYJE01001048">
    <property type="protein sequence ID" value="VDH98717.1"/>
    <property type="molecule type" value="Genomic_DNA"/>
</dbReference>
<gene>
    <name evidence="2" type="ORF">MGAL_10B076288</name>
</gene>
<evidence type="ECO:0000256" key="1">
    <source>
        <dbReference type="SAM" id="MobiDB-lite"/>
    </source>
</evidence>
<reference evidence="2" key="1">
    <citation type="submission" date="2018-11" db="EMBL/GenBank/DDBJ databases">
        <authorList>
            <person name="Alioto T."/>
            <person name="Alioto T."/>
        </authorList>
    </citation>
    <scope>NUCLEOTIDE SEQUENCE</scope>
</reference>
<evidence type="ECO:0000313" key="2">
    <source>
        <dbReference type="EMBL" id="VDH98717.1"/>
    </source>
</evidence>
<accession>A0A8B6C1U7</accession>
<keyword evidence="3" id="KW-1185">Reference proteome</keyword>
<evidence type="ECO:0000313" key="3">
    <source>
        <dbReference type="Proteomes" id="UP000596742"/>
    </source>
</evidence>
<feature type="region of interest" description="Disordered" evidence="1">
    <location>
        <begin position="29"/>
        <end position="109"/>
    </location>
</feature>
<proteinExistence type="predicted"/>